<reference evidence="1" key="1">
    <citation type="submission" date="2023-03" db="EMBL/GenBank/DDBJ databases">
        <title>Chromosome-level genomes of two armyworms, Mythimna separata and Mythimna loreyi, provide insights into the biosynthesis and reception of sex pheromones.</title>
        <authorList>
            <person name="Zhao H."/>
        </authorList>
    </citation>
    <scope>NUCLEOTIDE SEQUENCE</scope>
    <source>
        <strain evidence="1">BeijingLab</strain>
    </source>
</reference>
<evidence type="ECO:0000313" key="2">
    <source>
        <dbReference type="Proteomes" id="UP001231649"/>
    </source>
</evidence>
<dbReference type="EMBL" id="CM056779">
    <property type="protein sequence ID" value="KAJ8719605.1"/>
    <property type="molecule type" value="Genomic_DNA"/>
</dbReference>
<protein>
    <submittedName>
        <fullName evidence="1">Uncharacterized protein</fullName>
    </submittedName>
</protein>
<keyword evidence="2" id="KW-1185">Reference proteome</keyword>
<comment type="caution">
    <text evidence="1">The sequence shown here is derived from an EMBL/GenBank/DDBJ whole genome shotgun (WGS) entry which is preliminary data.</text>
</comment>
<evidence type="ECO:0000313" key="1">
    <source>
        <dbReference type="EMBL" id="KAJ8719605.1"/>
    </source>
</evidence>
<dbReference type="Proteomes" id="UP001231649">
    <property type="component" value="Chromosome 3"/>
</dbReference>
<gene>
    <name evidence="1" type="ORF">PYW08_011780</name>
</gene>
<proteinExistence type="predicted"/>
<accession>A0ACC2QMC2</accession>
<sequence length="1444" mass="167186">MDRYDEILAEINVSTSELKIQSIQDVLKLSKQNSNTSIEFWNQVSDILWSHLQTGFKIFDDQLLCATCFYTVIPLTDKQDVYLTELLQMIDKELFIKKDTETKSAKTYNVVSMMYGMFQSTYLTQKIQNDVSKTAAVLKSMFELLLLMGYEYSQFTFISFKTVKLFKKVQGTDYQDYIFSKENQIKLLNFVNHNWENPVTGIRDLNRCIFQTLISIVDDEMYEMVVKEINGFYWNKAKYLMLSEVIELKRGNLFSLVHDNKWVDGLIYSLYKPGLVSAGADMYYALLKQINFEVDWCKLFQCQVIKVLNGTSTKAIENFKNFWCLITMKKFPTLPYTLLEELKEHRSEQNLFSQLCIMKQANKLGIIDKKFISPEDFGYIEQTVLKGIEHRNYNIRMLAFDIVCVSQRKIIPSQLEYDLILDFLYNNVNSDCTVLRLSMLNSLNNFLTQLHSIFLIVKAKDEDTEDLKGLLEFCKRLQSFVVNSINLNGNYQRKITSVKLCNTILSCFSEIPCKKRGQTRLANITLLDYIKEKECWLWSTEDFVVKLVSLLKDPADDVRENVINLLLNHYSEELKKPNIMQHVVNGALKSMKSKFFYEISCGQSMFKLLTNLVIKDKHSIAEYKSVEDIFYFAYNDLIAEHKAKTNIMKSIETGKQLHSLMNILLVVLETCVSNSYKIDIDKIMPEFVEVLESISNQFAWEEESSTSSDFSKMSDMVENMIDNSGLSIGDEADETKISGLHQIVLNSLWLNVKASCNLASILVQLNKDDATMCEKYLNIITHVLETSRHKGAIEAAGASLGKGIQFLTSLPEENKASEVPNTLLRCKLSDLISETNKMASITRRGAGLSIMVHRIVSSDMKKGKPLFHYFINTLLQICDTTKDTPKKTDENQIDLPKAIYIHFLTRIVTDSSLASDMMFYFARLAELAFSNLTSHHWQIRNAALQLYGALIPKQIGEKKASGSDEQTTATVACDELRTHSPKLWKYILEQLEDTYEPDIVQIHSNLVPILNLLANSAKRYSFSYDMIEQKHVTEELFDHLVLLLDSPIHTVRRLTAKCIFNIHDFTQISDNLWFLLYHVCVSENFLHGSLILLNLCHKYYYLHEAYKAHFEKFRELFKRKFLNEQHSYLCRKLFEDIFMKSFKLEDIERTVFEMNNNVSFPGVDLWAESRLKKCILYTSAWNEIPALLNIILKQSNYEKYCEFIFMKVKTQDCKAEEVLLKMVEVLLAFEKKYNSSIIWRIIFEISLKTNLSGHLDTAELLKVLQERESVYVIRYSIPLLARHITNIQNDDQLNLMKIIRKFCDYENSDVDMRCIAALANNEVANEFHNLPDLVKIVSIKCAIMLLQDEDEDVRHLGVAFYHRLSKQVAVVHPYVCLNNILNHSFLLSAFNGSQHFINDLAKELSEILHSNHSPDEYNPFANDSKNIYLEPDVLKQLIEKLNAI</sequence>
<organism evidence="1 2">
    <name type="scientific">Mythimna loreyi</name>
    <dbReference type="NCBI Taxonomy" id="667449"/>
    <lineage>
        <taxon>Eukaryota</taxon>
        <taxon>Metazoa</taxon>
        <taxon>Ecdysozoa</taxon>
        <taxon>Arthropoda</taxon>
        <taxon>Hexapoda</taxon>
        <taxon>Insecta</taxon>
        <taxon>Pterygota</taxon>
        <taxon>Neoptera</taxon>
        <taxon>Endopterygota</taxon>
        <taxon>Lepidoptera</taxon>
        <taxon>Glossata</taxon>
        <taxon>Ditrysia</taxon>
        <taxon>Noctuoidea</taxon>
        <taxon>Noctuidae</taxon>
        <taxon>Noctuinae</taxon>
        <taxon>Hadenini</taxon>
        <taxon>Mythimna</taxon>
    </lineage>
</organism>
<name>A0ACC2QMC2_9NEOP</name>